<organism evidence="2 3">
    <name type="scientific">Synaphobranchus kaupii</name>
    <name type="common">Kaup's arrowtooth eel</name>
    <dbReference type="NCBI Taxonomy" id="118154"/>
    <lineage>
        <taxon>Eukaryota</taxon>
        <taxon>Metazoa</taxon>
        <taxon>Chordata</taxon>
        <taxon>Craniata</taxon>
        <taxon>Vertebrata</taxon>
        <taxon>Euteleostomi</taxon>
        <taxon>Actinopterygii</taxon>
        <taxon>Neopterygii</taxon>
        <taxon>Teleostei</taxon>
        <taxon>Anguilliformes</taxon>
        <taxon>Synaphobranchidae</taxon>
        <taxon>Synaphobranchus</taxon>
    </lineage>
</organism>
<sequence>MRCDRHDRRQEAGSTPPPAQRHWPMGRAHVTNASYSEAEQVSRVSPVSYGGVGGGGSYRRTGPGGPSACHYPLTRPDPNRTQVLFFTKAKYILLSQATGCGVSVPSFLCGNANPGAPPPRVRLSRLTGAETDQPRSHATEEAGVAPFSSEIGVWATWPRSDSVSDEADGKRVLVSDQLVTLLS</sequence>
<feature type="region of interest" description="Disordered" evidence="1">
    <location>
        <begin position="1"/>
        <end position="25"/>
    </location>
</feature>
<name>A0A9Q1EFH3_SYNKA</name>
<dbReference type="Proteomes" id="UP001152622">
    <property type="component" value="Chromosome 18"/>
</dbReference>
<gene>
    <name evidence="2" type="ORF">SKAU_G00368190</name>
</gene>
<evidence type="ECO:0000256" key="1">
    <source>
        <dbReference type="SAM" id="MobiDB-lite"/>
    </source>
</evidence>
<evidence type="ECO:0000313" key="3">
    <source>
        <dbReference type="Proteomes" id="UP001152622"/>
    </source>
</evidence>
<dbReference type="EMBL" id="JAINUF010000018">
    <property type="protein sequence ID" value="KAJ8337853.1"/>
    <property type="molecule type" value="Genomic_DNA"/>
</dbReference>
<protein>
    <submittedName>
        <fullName evidence="2">Uncharacterized protein</fullName>
    </submittedName>
</protein>
<dbReference type="AlphaFoldDB" id="A0A9Q1EFH3"/>
<keyword evidence="3" id="KW-1185">Reference proteome</keyword>
<comment type="caution">
    <text evidence="2">The sequence shown here is derived from an EMBL/GenBank/DDBJ whole genome shotgun (WGS) entry which is preliminary data.</text>
</comment>
<proteinExistence type="predicted"/>
<evidence type="ECO:0000313" key="2">
    <source>
        <dbReference type="EMBL" id="KAJ8337853.1"/>
    </source>
</evidence>
<accession>A0A9Q1EFH3</accession>
<reference evidence="2" key="1">
    <citation type="journal article" date="2023" name="Science">
        <title>Genome structures resolve the early diversification of teleost fishes.</title>
        <authorList>
            <person name="Parey E."/>
            <person name="Louis A."/>
            <person name="Montfort J."/>
            <person name="Bouchez O."/>
            <person name="Roques C."/>
            <person name="Iampietro C."/>
            <person name="Lluch J."/>
            <person name="Castinel A."/>
            <person name="Donnadieu C."/>
            <person name="Desvignes T."/>
            <person name="Floi Bucao C."/>
            <person name="Jouanno E."/>
            <person name="Wen M."/>
            <person name="Mejri S."/>
            <person name="Dirks R."/>
            <person name="Jansen H."/>
            <person name="Henkel C."/>
            <person name="Chen W.J."/>
            <person name="Zahm M."/>
            <person name="Cabau C."/>
            <person name="Klopp C."/>
            <person name="Thompson A.W."/>
            <person name="Robinson-Rechavi M."/>
            <person name="Braasch I."/>
            <person name="Lecointre G."/>
            <person name="Bobe J."/>
            <person name="Postlethwait J.H."/>
            <person name="Berthelot C."/>
            <person name="Roest Crollius H."/>
            <person name="Guiguen Y."/>
        </authorList>
    </citation>
    <scope>NUCLEOTIDE SEQUENCE</scope>
    <source>
        <strain evidence="2">WJC10195</strain>
    </source>
</reference>
<feature type="compositionally biased region" description="Basic and acidic residues" evidence="1">
    <location>
        <begin position="1"/>
        <end position="11"/>
    </location>
</feature>